<dbReference type="InterPro" id="IPR001876">
    <property type="entry name" value="Znf_RanBP2"/>
</dbReference>
<keyword evidence="1" id="KW-0479">Metal-binding</keyword>
<evidence type="ECO:0000256" key="4">
    <source>
        <dbReference type="PROSITE-ProRule" id="PRU00322"/>
    </source>
</evidence>
<dbReference type="PROSITE" id="PS01358">
    <property type="entry name" value="ZF_RANBP2_1"/>
    <property type="match status" value="1"/>
</dbReference>
<dbReference type="SMART" id="SM00547">
    <property type="entry name" value="ZnF_RBZ"/>
    <property type="match status" value="2"/>
</dbReference>
<evidence type="ECO:0000256" key="1">
    <source>
        <dbReference type="ARBA" id="ARBA00022723"/>
    </source>
</evidence>
<dbReference type="AlphaFoldDB" id="K3VZR5"/>
<dbReference type="KEGG" id="fpu:FPSE_06906"/>
<dbReference type="GO" id="GO:0008270">
    <property type="term" value="F:zinc ion binding"/>
    <property type="evidence" value="ECO:0007669"/>
    <property type="project" value="UniProtKB-KW"/>
</dbReference>
<evidence type="ECO:0000313" key="6">
    <source>
        <dbReference type="EMBL" id="EKJ72860.1"/>
    </source>
</evidence>
<dbReference type="EMBL" id="AFNW01000187">
    <property type="protein sequence ID" value="EKJ72860.1"/>
    <property type="molecule type" value="Genomic_DNA"/>
</dbReference>
<keyword evidence="3" id="KW-0862">Zinc</keyword>
<evidence type="ECO:0000259" key="5">
    <source>
        <dbReference type="PROSITE" id="PS50199"/>
    </source>
</evidence>
<comment type="caution">
    <text evidence="6">The sequence shown here is derived from an EMBL/GenBank/DDBJ whole genome shotgun (WGS) entry which is preliminary data.</text>
</comment>
<feature type="domain" description="RanBP2-type" evidence="5">
    <location>
        <begin position="14"/>
        <end position="45"/>
    </location>
</feature>
<organism evidence="6 7">
    <name type="scientific">Fusarium pseudograminearum (strain CS3096)</name>
    <name type="common">Wheat and barley crown-rot fungus</name>
    <dbReference type="NCBI Taxonomy" id="1028729"/>
    <lineage>
        <taxon>Eukaryota</taxon>
        <taxon>Fungi</taxon>
        <taxon>Dikarya</taxon>
        <taxon>Ascomycota</taxon>
        <taxon>Pezizomycotina</taxon>
        <taxon>Sordariomycetes</taxon>
        <taxon>Hypocreomycetidae</taxon>
        <taxon>Hypocreales</taxon>
        <taxon>Nectriaceae</taxon>
        <taxon>Fusarium</taxon>
    </lineage>
</organism>
<sequence>MPPSQVKKVTETVRSDHTQWQCSSCQTLNSMTEKICSNCSRSRIGQSLAVTASGEIIGGNAGNNSAGKEEWYYNVTVNEGDKGMESIWSSILAWGGGEVHIELFLNREAWYELNLHSNTMPTMLNAIGPDCRVIETTDIHPNHSHWKCKNCGDRQALFARNCRECGTEIYRNAWVVTDGGQIFGQMHQMDHLGRVIWRYVVKHDGHVPEETEHFCGECYKCMWTRKWNIILGYEKP</sequence>
<protein>
    <recommendedName>
        <fullName evidence="5">RanBP2-type domain-containing protein</fullName>
    </recommendedName>
</protein>
<proteinExistence type="predicted"/>
<accession>K3VZR5</accession>
<dbReference type="OrthoDB" id="5095902at2759"/>
<dbReference type="RefSeq" id="XP_009258299.1">
    <property type="nucleotide sequence ID" value="XM_009260024.1"/>
</dbReference>
<dbReference type="HOGENOM" id="CLU_1175485_0_0_1"/>
<dbReference type="GeneID" id="20365524"/>
<dbReference type="Proteomes" id="UP000007978">
    <property type="component" value="Chromosome 1"/>
</dbReference>
<reference evidence="6 7" key="1">
    <citation type="journal article" date="2012" name="PLoS Pathog.">
        <title>Comparative pathogenomics reveals horizontally acquired novel virulence genes in fungi infecting cereal hosts.</title>
        <authorList>
            <person name="Gardiner D.M."/>
            <person name="McDonald M.C."/>
            <person name="Covarelli L."/>
            <person name="Solomon P.S."/>
            <person name="Rusu A.G."/>
            <person name="Marshall M."/>
            <person name="Kazan K."/>
            <person name="Chakraborty S."/>
            <person name="McDonald B.A."/>
            <person name="Manners J.M."/>
        </authorList>
    </citation>
    <scope>NUCLEOTIDE SEQUENCE [LARGE SCALE GENOMIC DNA]</scope>
    <source>
        <strain evidence="6 7">CS3096</strain>
    </source>
</reference>
<keyword evidence="7" id="KW-1185">Reference proteome</keyword>
<evidence type="ECO:0000313" key="7">
    <source>
        <dbReference type="Proteomes" id="UP000007978"/>
    </source>
</evidence>
<dbReference type="PROSITE" id="PS50199">
    <property type="entry name" value="ZF_RANBP2_2"/>
    <property type="match status" value="1"/>
</dbReference>
<evidence type="ECO:0000256" key="3">
    <source>
        <dbReference type="ARBA" id="ARBA00022833"/>
    </source>
</evidence>
<keyword evidence="2 4" id="KW-0863">Zinc-finger</keyword>
<evidence type="ECO:0000256" key="2">
    <source>
        <dbReference type="ARBA" id="ARBA00022771"/>
    </source>
</evidence>
<name>K3VZR5_FUSPC</name>
<gene>
    <name evidence="6" type="ORF">FPSE_06906</name>
</gene>